<organism evidence="1 2">
    <name type="scientific">Nephila pilipes</name>
    <name type="common">Giant wood spider</name>
    <name type="synonym">Nephila maculata</name>
    <dbReference type="NCBI Taxonomy" id="299642"/>
    <lineage>
        <taxon>Eukaryota</taxon>
        <taxon>Metazoa</taxon>
        <taxon>Ecdysozoa</taxon>
        <taxon>Arthropoda</taxon>
        <taxon>Chelicerata</taxon>
        <taxon>Arachnida</taxon>
        <taxon>Araneae</taxon>
        <taxon>Araneomorphae</taxon>
        <taxon>Entelegynae</taxon>
        <taxon>Araneoidea</taxon>
        <taxon>Nephilidae</taxon>
        <taxon>Nephila</taxon>
    </lineage>
</organism>
<protein>
    <submittedName>
        <fullName evidence="1">Uncharacterized protein</fullName>
    </submittedName>
</protein>
<name>A0A8X6URW7_NEPPI</name>
<comment type="caution">
    <text evidence="1">The sequence shown here is derived from an EMBL/GenBank/DDBJ whole genome shotgun (WGS) entry which is preliminary data.</text>
</comment>
<proteinExistence type="predicted"/>
<accession>A0A8X6URW7</accession>
<sequence>MKIEIVEDLNRTVCPNQCETHTDSDELGIICRDLYYSENPQPLMHKFGTKMNVSEKEGFISPTKTAKQPRKEKFTLLISNTF</sequence>
<dbReference type="Proteomes" id="UP000887013">
    <property type="component" value="Unassembled WGS sequence"/>
</dbReference>
<dbReference type="AlphaFoldDB" id="A0A8X6URW7"/>
<gene>
    <name evidence="1" type="ORF">NPIL_324311</name>
</gene>
<dbReference type="EMBL" id="BMAW01040219">
    <property type="protein sequence ID" value="GFU58813.1"/>
    <property type="molecule type" value="Genomic_DNA"/>
</dbReference>
<evidence type="ECO:0000313" key="2">
    <source>
        <dbReference type="Proteomes" id="UP000887013"/>
    </source>
</evidence>
<evidence type="ECO:0000313" key="1">
    <source>
        <dbReference type="EMBL" id="GFU58813.1"/>
    </source>
</evidence>
<keyword evidence="2" id="KW-1185">Reference proteome</keyword>
<reference evidence="1" key="1">
    <citation type="submission" date="2020-08" db="EMBL/GenBank/DDBJ databases">
        <title>Multicomponent nature underlies the extraordinary mechanical properties of spider dragline silk.</title>
        <authorList>
            <person name="Kono N."/>
            <person name="Nakamura H."/>
            <person name="Mori M."/>
            <person name="Yoshida Y."/>
            <person name="Ohtoshi R."/>
            <person name="Malay A.D."/>
            <person name="Moran D.A.P."/>
            <person name="Tomita M."/>
            <person name="Numata K."/>
            <person name="Arakawa K."/>
        </authorList>
    </citation>
    <scope>NUCLEOTIDE SEQUENCE</scope>
</reference>